<dbReference type="EMBL" id="JH159152">
    <property type="protein sequence ID" value="EGZ23317.1"/>
    <property type="molecule type" value="Genomic_DNA"/>
</dbReference>
<gene>
    <name evidence="2" type="ORF">PHYSODRAFT_324542</name>
</gene>
<proteinExistence type="predicted"/>
<dbReference type="Proteomes" id="UP000002640">
    <property type="component" value="Unassembled WGS sequence"/>
</dbReference>
<sequence length="91" mass="10379">MDNERNQKWTYDNATSTLQHATHKGFCPDQDASQNNKIQLYGCSPNNAHQQWEVLVSDVVPDPTAERSSRKKAKGKLLRAFAPFSYRDLVL</sequence>
<dbReference type="KEGG" id="psoj:PHYSODRAFT_324542"/>
<dbReference type="InterPro" id="IPR035992">
    <property type="entry name" value="Ricin_B-like_lectins"/>
</dbReference>
<dbReference type="InterPro" id="IPR000772">
    <property type="entry name" value="Ricin_B_lectin"/>
</dbReference>
<dbReference type="Gene3D" id="2.80.10.50">
    <property type="match status" value="1"/>
</dbReference>
<name>G4YZ36_PHYSP</name>
<dbReference type="STRING" id="1094619.G4YZ36"/>
<feature type="domain" description="Ricin B lectin" evidence="1">
    <location>
        <begin position="4"/>
        <end position="54"/>
    </location>
</feature>
<dbReference type="RefSeq" id="XP_009518605.1">
    <property type="nucleotide sequence ID" value="XM_009520310.1"/>
</dbReference>
<dbReference type="SMR" id="G4YZ36"/>
<organism evidence="2 3">
    <name type="scientific">Phytophthora sojae (strain P6497)</name>
    <name type="common">Soybean stem and root rot agent</name>
    <name type="synonym">Phytophthora megasperma f. sp. glycines</name>
    <dbReference type="NCBI Taxonomy" id="1094619"/>
    <lineage>
        <taxon>Eukaryota</taxon>
        <taxon>Sar</taxon>
        <taxon>Stramenopiles</taxon>
        <taxon>Oomycota</taxon>
        <taxon>Peronosporomycetes</taxon>
        <taxon>Peronosporales</taxon>
        <taxon>Peronosporaceae</taxon>
        <taxon>Phytophthora</taxon>
    </lineage>
</organism>
<evidence type="ECO:0000313" key="2">
    <source>
        <dbReference type="EMBL" id="EGZ23317.1"/>
    </source>
</evidence>
<dbReference type="Pfam" id="PF00652">
    <property type="entry name" value="Ricin_B_lectin"/>
    <property type="match status" value="1"/>
</dbReference>
<keyword evidence="3" id="KW-1185">Reference proteome</keyword>
<dbReference type="GeneID" id="20645144"/>
<dbReference type="InParanoid" id="G4YZ36"/>
<dbReference type="SUPFAM" id="SSF50370">
    <property type="entry name" value="Ricin B-like lectins"/>
    <property type="match status" value="1"/>
</dbReference>
<dbReference type="PROSITE" id="PS50231">
    <property type="entry name" value="RICIN_B_LECTIN"/>
    <property type="match status" value="1"/>
</dbReference>
<evidence type="ECO:0000259" key="1">
    <source>
        <dbReference type="Pfam" id="PF00652"/>
    </source>
</evidence>
<evidence type="ECO:0000313" key="3">
    <source>
        <dbReference type="Proteomes" id="UP000002640"/>
    </source>
</evidence>
<protein>
    <recommendedName>
        <fullName evidence="1">Ricin B lectin domain-containing protein</fullName>
    </recommendedName>
</protein>
<dbReference type="AlphaFoldDB" id="G4YZ36"/>
<accession>G4YZ36</accession>
<reference evidence="2 3" key="1">
    <citation type="journal article" date="2006" name="Science">
        <title>Phytophthora genome sequences uncover evolutionary origins and mechanisms of pathogenesis.</title>
        <authorList>
            <person name="Tyler B.M."/>
            <person name="Tripathy S."/>
            <person name="Zhang X."/>
            <person name="Dehal P."/>
            <person name="Jiang R.H."/>
            <person name="Aerts A."/>
            <person name="Arredondo F.D."/>
            <person name="Baxter L."/>
            <person name="Bensasson D."/>
            <person name="Beynon J.L."/>
            <person name="Chapman J."/>
            <person name="Damasceno C.M."/>
            <person name="Dorrance A.E."/>
            <person name="Dou D."/>
            <person name="Dickerman A.W."/>
            <person name="Dubchak I.L."/>
            <person name="Garbelotto M."/>
            <person name="Gijzen M."/>
            <person name="Gordon S.G."/>
            <person name="Govers F."/>
            <person name="Grunwald N.J."/>
            <person name="Huang W."/>
            <person name="Ivors K.L."/>
            <person name="Jones R.W."/>
            <person name="Kamoun S."/>
            <person name="Krampis K."/>
            <person name="Lamour K.H."/>
            <person name="Lee M.K."/>
            <person name="McDonald W.H."/>
            <person name="Medina M."/>
            <person name="Meijer H.J."/>
            <person name="Nordberg E.K."/>
            <person name="Maclean D.J."/>
            <person name="Ospina-Giraldo M.D."/>
            <person name="Morris P.F."/>
            <person name="Phuntumart V."/>
            <person name="Putnam N.H."/>
            <person name="Rash S."/>
            <person name="Rose J.K."/>
            <person name="Sakihama Y."/>
            <person name="Salamov A.A."/>
            <person name="Savidor A."/>
            <person name="Scheuring C.F."/>
            <person name="Smith B.M."/>
            <person name="Sobral B.W."/>
            <person name="Terry A."/>
            <person name="Torto-Alalibo T.A."/>
            <person name="Win J."/>
            <person name="Xu Z."/>
            <person name="Zhang H."/>
            <person name="Grigoriev I.V."/>
            <person name="Rokhsar D.S."/>
            <person name="Boore J.L."/>
        </authorList>
    </citation>
    <scope>NUCLEOTIDE SEQUENCE [LARGE SCALE GENOMIC DNA]</scope>
    <source>
        <strain evidence="2 3">P6497</strain>
    </source>
</reference>